<dbReference type="OrthoDB" id="554876at2"/>
<evidence type="ECO:0000259" key="6">
    <source>
        <dbReference type="Pfam" id="PF00892"/>
    </source>
</evidence>
<dbReference type="InterPro" id="IPR000620">
    <property type="entry name" value="EamA_dom"/>
</dbReference>
<feature type="transmembrane region" description="Helical" evidence="5">
    <location>
        <begin position="142"/>
        <end position="162"/>
    </location>
</feature>
<accession>A0A0F5VEC5</accession>
<dbReference type="SUPFAM" id="SSF103481">
    <property type="entry name" value="Multidrug resistance efflux transporter EmrE"/>
    <property type="match status" value="2"/>
</dbReference>
<dbReference type="InterPro" id="IPR037185">
    <property type="entry name" value="EmrE-like"/>
</dbReference>
<feature type="transmembrane region" description="Helical" evidence="5">
    <location>
        <begin position="228"/>
        <end position="250"/>
    </location>
</feature>
<name>A0A0F5VEC5_9GAMM</name>
<dbReference type="EMBL" id="JWYV01000004">
    <property type="protein sequence ID" value="KKD00479.1"/>
    <property type="molecule type" value="Genomic_DNA"/>
</dbReference>
<keyword evidence="4 5" id="KW-0472">Membrane</keyword>
<dbReference type="GO" id="GO:0016020">
    <property type="term" value="C:membrane"/>
    <property type="evidence" value="ECO:0007669"/>
    <property type="project" value="UniProtKB-SubCell"/>
</dbReference>
<evidence type="ECO:0000256" key="5">
    <source>
        <dbReference type="SAM" id="Phobius"/>
    </source>
</evidence>
<evidence type="ECO:0000313" key="7">
    <source>
        <dbReference type="EMBL" id="KKD00479.1"/>
    </source>
</evidence>
<evidence type="ECO:0000256" key="1">
    <source>
        <dbReference type="ARBA" id="ARBA00004141"/>
    </source>
</evidence>
<evidence type="ECO:0000313" key="8">
    <source>
        <dbReference type="Proteomes" id="UP000033633"/>
    </source>
</evidence>
<feature type="domain" description="EamA" evidence="6">
    <location>
        <begin position="145"/>
        <end position="273"/>
    </location>
</feature>
<dbReference type="PANTHER" id="PTHR22911:SF6">
    <property type="entry name" value="SOLUTE CARRIER FAMILY 35 MEMBER G1"/>
    <property type="match status" value="1"/>
</dbReference>
<reference evidence="7 8" key="1">
    <citation type="submission" date="2014-12" db="EMBL/GenBank/DDBJ databases">
        <title>Mercury Reductase activity and rhizosphere competence traits in the genome of root associated Photobacterium halotolerans MELD1.</title>
        <authorList>
            <person name="Mathew D.C."/>
            <person name="Huang C.-C."/>
        </authorList>
    </citation>
    <scope>NUCLEOTIDE SEQUENCE [LARGE SCALE GENOMIC DNA]</scope>
    <source>
        <strain evidence="7 8">MELD1</strain>
    </source>
</reference>
<dbReference type="Pfam" id="PF00892">
    <property type="entry name" value="EamA"/>
    <property type="match status" value="2"/>
</dbReference>
<feature type="transmembrane region" description="Helical" evidence="5">
    <location>
        <begin position="93"/>
        <end position="110"/>
    </location>
</feature>
<gene>
    <name evidence="7" type="ORF">KY46_07545</name>
</gene>
<keyword evidence="2 5" id="KW-0812">Transmembrane</keyword>
<evidence type="ECO:0000256" key="2">
    <source>
        <dbReference type="ARBA" id="ARBA00022692"/>
    </source>
</evidence>
<feature type="transmembrane region" description="Helical" evidence="5">
    <location>
        <begin position="62"/>
        <end position="81"/>
    </location>
</feature>
<feature type="transmembrane region" description="Helical" evidence="5">
    <location>
        <begin position="119"/>
        <end position="136"/>
    </location>
</feature>
<dbReference type="PANTHER" id="PTHR22911">
    <property type="entry name" value="ACYL-MALONYL CONDENSING ENZYME-RELATED"/>
    <property type="match status" value="1"/>
</dbReference>
<feature type="domain" description="EamA" evidence="6">
    <location>
        <begin position="3"/>
        <end position="133"/>
    </location>
</feature>
<feature type="transmembrane region" description="Helical" evidence="5">
    <location>
        <begin position="201"/>
        <end position="219"/>
    </location>
</feature>
<feature type="transmembrane region" description="Helical" evidence="5">
    <location>
        <begin position="174"/>
        <end position="195"/>
    </location>
</feature>
<dbReference type="Proteomes" id="UP000033633">
    <property type="component" value="Unassembled WGS sequence"/>
</dbReference>
<keyword evidence="8" id="KW-1185">Reference proteome</keyword>
<feature type="transmembrane region" description="Helical" evidence="5">
    <location>
        <begin position="256"/>
        <end position="273"/>
    </location>
</feature>
<evidence type="ECO:0000256" key="4">
    <source>
        <dbReference type="ARBA" id="ARBA00023136"/>
    </source>
</evidence>
<organism evidence="7 8">
    <name type="scientific">Photobacterium halotolerans</name>
    <dbReference type="NCBI Taxonomy" id="265726"/>
    <lineage>
        <taxon>Bacteria</taxon>
        <taxon>Pseudomonadati</taxon>
        <taxon>Pseudomonadota</taxon>
        <taxon>Gammaproteobacteria</taxon>
        <taxon>Vibrionales</taxon>
        <taxon>Vibrionaceae</taxon>
        <taxon>Photobacterium</taxon>
    </lineage>
</organism>
<dbReference type="AlphaFoldDB" id="A0A0F5VEC5"/>
<comment type="caution">
    <text evidence="7">The sequence shown here is derived from an EMBL/GenBank/DDBJ whole genome shotgun (WGS) entry which is preliminary data.</text>
</comment>
<keyword evidence="3 5" id="KW-1133">Transmembrane helix</keyword>
<evidence type="ECO:0000256" key="3">
    <source>
        <dbReference type="ARBA" id="ARBA00022989"/>
    </source>
</evidence>
<proteinExistence type="predicted"/>
<protein>
    <submittedName>
        <fullName evidence="7">Membrane protein</fullName>
    </submittedName>
</protein>
<dbReference type="RefSeq" id="WP_046220022.1">
    <property type="nucleotide sequence ID" value="NZ_JWYV01000004.1"/>
</dbReference>
<comment type="subcellular location">
    <subcellularLocation>
        <location evidence="1">Membrane</location>
        <topology evidence="1">Multi-pass membrane protein</topology>
    </subcellularLocation>
</comment>
<feature type="transmembrane region" description="Helical" evidence="5">
    <location>
        <begin position="34"/>
        <end position="50"/>
    </location>
</feature>
<sequence length="299" mass="32678">MNNGVLLTIGSAFIFSVMNALIKAASDTIPTAEIVFFRSIIGTVLILLLMKHSRIRFSSQGIPLLVLRGVFGALYLLAFVYTLANIPMADAVILAYLSPFFVLVFSRLILKETLPPRSVLLLLAVLTGAGLIINPLDYDSYNLYALAGVASAAFAAGASITIKQLSKRHHTYEIVFYFLFIATLISAMLMADHFVMPQGVTWLYLIAIGVVSLLGQIFLTQAFSHENAAVVAITRYIGIVFNILWGLMFWQEIPDSLTIAGGVIIVIASILLSNRKPVAAKAKVNEEDQESHQEKATVR</sequence>
<dbReference type="PATRIC" id="fig|265726.11.peg.3575"/>